<comment type="cofactor">
    <cofactor evidence="1">
        <name>pyridoxal 5'-phosphate</name>
        <dbReference type="ChEBI" id="CHEBI:597326"/>
    </cofactor>
</comment>
<evidence type="ECO:0000256" key="2">
    <source>
        <dbReference type="ARBA" id="ARBA00010447"/>
    </source>
</evidence>
<dbReference type="InterPro" id="IPR000192">
    <property type="entry name" value="Aminotrans_V_dom"/>
</dbReference>
<dbReference type="AlphaFoldDB" id="A0A2K9E527"/>
<accession>A0A2K9E527</accession>
<keyword evidence="9" id="KW-1185">Reference proteome</keyword>
<keyword evidence="4 8" id="KW-0808">Transferase</keyword>
<comment type="catalytic activity">
    <reaction evidence="6">
        <text>(sulfur carrier)-H + L-cysteine = (sulfur carrier)-SH + L-alanine</text>
        <dbReference type="Rhea" id="RHEA:43892"/>
        <dbReference type="Rhea" id="RHEA-COMP:14737"/>
        <dbReference type="Rhea" id="RHEA-COMP:14739"/>
        <dbReference type="ChEBI" id="CHEBI:29917"/>
        <dbReference type="ChEBI" id="CHEBI:35235"/>
        <dbReference type="ChEBI" id="CHEBI:57972"/>
        <dbReference type="ChEBI" id="CHEBI:64428"/>
        <dbReference type="EC" id="2.8.1.7"/>
    </reaction>
</comment>
<organism evidence="8 9">
    <name type="scientific">Acetivibrio saccincola</name>
    <dbReference type="NCBI Taxonomy" id="1677857"/>
    <lineage>
        <taxon>Bacteria</taxon>
        <taxon>Bacillati</taxon>
        <taxon>Bacillota</taxon>
        <taxon>Clostridia</taxon>
        <taxon>Eubacteriales</taxon>
        <taxon>Oscillospiraceae</taxon>
        <taxon>Acetivibrio</taxon>
    </lineage>
</organism>
<dbReference type="InterPro" id="IPR010970">
    <property type="entry name" value="Cys_dSase_SufS"/>
</dbReference>
<proteinExistence type="inferred from homology"/>
<dbReference type="Proteomes" id="UP000233534">
    <property type="component" value="Chromosome"/>
</dbReference>
<evidence type="ECO:0000256" key="5">
    <source>
        <dbReference type="ARBA" id="ARBA00022898"/>
    </source>
</evidence>
<name>A0A2K9E527_9FIRM</name>
<dbReference type="EC" id="2.8.1.7" evidence="3"/>
<evidence type="ECO:0000256" key="6">
    <source>
        <dbReference type="ARBA" id="ARBA00050776"/>
    </source>
</evidence>
<dbReference type="EMBL" id="CP025197">
    <property type="protein sequence ID" value="AUG57508.1"/>
    <property type="molecule type" value="Genomic_DNA"/>
</dbReference>
<evidence type="ECO:0000256" key="3">
    <source>
        <dbReference type="ARBA" id="ARBA00012239"/>
    </source>
</evidence>
<reference evidence="8 9" key="1">
    <citation type="submission" date="2017-12" db="EMBL/GenBank/DDBJ databases">
        <title>Complete genome sequence of Herbivorax saccincola GGR1, a novel Cellulosome-producing hydrolytic bacterium in a thermophilic biogas plant, established by Illumina and Nanopore MinION sequencing.</title>
        <authorList>
            <person name="Pechtl A."/>
            <person name="Ruckert C."/>
            <person name="Koeck D.E."/>
            <person name="Maus I."/>
            <person name="Winkler A."/>
            <person name="Kalinowski J."/>
            <person name="Puhler A."/>
            <person name="Schwarz W.W."/>
            <person name="Zverlov V.V."/>
            <person name="Schluter A."/>
            <person name="Liebl W."/>
        </authorList>
    </citation>
    <scope>NUCLEOTIDE SEQUENCE [LARGE SCALE GENOMIC DNA]</scope>
    <source>
        <strain evidence="9">SR1</strain>
    </source>
</reference>
<dbReference type="CDD" id="cd06453">
    <property type="entry name" value="SufS_like"/>
    <property type="match status" value="1"/>
</dbReference>
<dbReference type="GO" id="GO:0006534">
    <property type="term" value="P:cysteine metabolic process"/>
    <property type="evidence" value="ECO:0007669"/>
    <property type="project" value="InterPro"/>
</dbReference>
<comment type="similarity">
    <text evidence="2">Belongs to the class-V pyridoxal-phosphate-dependent aminotransferase family. Csd subfamily.</text>
</comment>
<keyword evidence="5" id="KW-0663">Pyridoxal phosphate</keyword>
<evidence type="ECO:0000256" key="4">
    <source>
        <dbReference type="ARBA" id="ARBA00022679"/>
    </source>
</evidence>
<dbReference type="RefSeq" id="WP_101300929.1">
    <property type="nucleotide sequence ID" value="NZ_CP025197.1"/>
</dbReference>
<dbReference type="InterPro" id="IPR015424">
    <property type="entry name" value="PyrdxlP-dep_Trfase"/>
</dbReference>
<dbReference type="PIRSF" id="PIRSF005572">
    <property type="entry name" value="NifS"/>
    <property type="match status" value="1"/>
</dbReference>
<dbReference type="InterPro" id="IPR015421">
    <property type="entry name" value="PyrdxlP-dep_Trfase_major"/>
</dbReference>
<dbReference type="SUPFAM" id="SSF53383">
    <property type="entry name" value="PLP-dependent transferases"/>
    <property type="match status" value="1"/>
</dbReference>
<dbReference type="InterPro" id="IPR015422">
    <property type="entry name" value="PyrdxlP-dep_Trfase_small"/>
</dbReference>
<dbReference type="Pfam" id="PF00266">
    <property type="entry name" value="Aminotran_5"/>
    <property type="match status" value="1"/>
</dbReference>
<dbReference type="GO" id="GO:0030170">
    <property type="term" value="F:pyridoxal phosphate binding"/>
    <property type="evidence" value="ECO:0007669"/>
    <property type="project" value="InterPro"/>
</dbReference>
<evidence type="ECO:0000313" key="9">
    <source>
        <dbReference type="Proteomes" id="UP000233534"/>
    </source>
</evidence>
<evidence type="ECO:0000313" key="8">
    <source>
        <dbReference type="EMBL" id="AUG57508.1"/>
    </source>
</evidence>
<dbReference type="NCBIfam" id="TIGR01977">
    <property type="entry name" value="am_tr_V_EF2568"/>
    <property type="match status" value="1"/>
</dbReference>
<evidence type="ECO:0000259" key="7">
    <source>
        <dbReference type="Pfam" id="PF00266"/>
    </source>
</evidence>
<sequence length="382" mass="41995">MIYFDNAATSFPKPKRVYEEMLWCMEKYCANPGRGGHKMSLESGRAVLKVREIISDFFNIKNPMQVVFTKNATEAINIAIKGVLKEGDHVITTCMEHNSVIRPLKALEKENIIELTIVPGDEFGEVDAEDIRRAIKGNTRLIVSTLSSNVNGIIMPVKDIGSIAKEKGVLFLVDAAQGAGSIKIDVEELNIDMLAFPGHKGLLGPQGTGGLYVREGIKINPLILGGTGSNSESFMQPETFPDIFESGTINTPGIVGLGYGIEYINRMGLDNINILKHKLVKTIYEGLSELRNVKIYSRPEISKNSGIIAFNFDDVESNEVSYVLDKVYNVATRSGLHCSPLAHTKLKTIKTGAVRISVGCFNTLEEVKIVLKFLKEISDNTI</sequence>
<dbReference type="Gene3D" id="3.40.640.10">
    <property type="entry name" value="Type I PLP-dependent aspartate aminotransferase-like (Major domain)"/>
    <property type="match status" value="1"/>
</dbReference>
<dbReference type="InterPro" id="IPR016454">
    <property type="entry name" value="Cysteine_dSase"/>
</dbReference>
<gene>
    <name evidence="8" type="primary">csd</name>
    <name evidence="8" type="ORF">HVS_07985</name>
</gene>
<dbReference type="GO" id="GO:0031071">
    <property type="term" value="F:cysteine desulfurase activity"/>
    <property type="evidence" value="ECO:0007669"/>
    <property type="project" value="UniProtKB-EC"/>
</dbReference>
<protein>
    <recommendedName>
        <fullName evidence="3">cysteine desulfurase</fullName>
        <ecNumber evidence="3">2.8.1.7</ecNumber>
    </recommendedName>
</protein>
<dbReference type="PANTHER" id="PTHR43586">
    <property type="entry name" value="CYSTEINE DESULFURASE"/>
    <property type="match status" value="1"/>
</dbReference>
<evidence type="ECO:0000256" key="1">
    <source>
        <dbReference type="ARBA" id="ARBA00001933"/>
    </source>
</evidence>
<dbReference type="InterPro" id="IPR010969">
    <property type="entry name" value="Cys_dSase-rel_unknwn_funct"/>
</dbReference>
<dbReference type="PANTHER" id="PTHR43586:SF4">
    <property type="entry name" value="ISOPENICILLIN N EPIMERASE"/>
    <property type="match status" value="1"/>
</dbReference>
<dbReference type="Gene3D" id="3.90.1150.10">
    <property type="entry name" value="Aspartate Aminotransferase, domain 1"/>
    <property type="match status" value="1"/>
</dbReference>
<feature type="domain" description="Aminotransferase class V" evidence="7">
    <location>
        <begin position="2"/>
        <end position="369"/>
    </location>
</feature>
<dbReference type="KEGG" id="hsc:HVS_07985"/>